<keyword evidence="6" id="KW-0175">Coiled coil</keyword>
<dbReference type="EMBL" id="AJLR01000111">
    <property type="protein sequence ID" value="EKN64931.1"/>
    <property type="molecule type" value="Genomic_DNA"/>
</dbReference>
<dbReference type="PANTHER" id="PTHR30255:SF2">
    <property type="entry name" value="SINGLE-STRANDED-DNA-SPECIFIC EXONUCLEASE RECJ"/>
    <property type="match status" value="1"/>
</dbReference>
<evidence type="ECO:0000256" key="4">
    <source>
        <dbReference type="ARBA" id="ARBA00022801"/>
    </source>
</evidence>
<dbReference type="PANTHER" id="PTHR30255">
    <property type="entry name" value="SINGLE-STRANDED-DNA-SPECIFIC EXONUCLEASE RECJ"/>
    <property type="match status" value="1"/>
</dbReference>
<name>K6DVR6_SCHAZ</name>
<keyword evidence="3" id="KW-0540">Nuclease</keyword>
<feature type="domain" description="DHHA1" evidence="8">
    <location>
        <begin position="345"/>
        <end position="441"/>
    </location>
</feature>
<keyword evidence="4" id="KW-0378">Hydrolase</keyword>
<evidence type="ECO:0000256" key="5">
    <source>
        <dbReference type="ARBA" id="ARBA00022839"/>
    </source>
</evidence>
<dbReference type="InterPro" id="IPR038763">
    <property type="entry name" value="DHH_sf"/>
</dbReference>
<keyword evidence="5 11" id="KW-0269">Exonuclease</keyword>
<dbReference type="Gene3D" id="3.10.310.30">
    <property type="match status" value="1"/>
</dbReference>
<dbReference type="GO" id="GO:0006310">
    <property type="term" value="P:DNA recombination"/>
    <property type="evidence" value="ECO:0007669"/>
    <property type="project" value="InterPro"/>
</dbReference>
<reference evidence="11 12" key="1">
    <citation type="journal article" date="2012" name="Front. Microbiol.">
        <title>Redundancy and modularity in membrane-associated dissimilatory nitrate reduction in Bacillus.</title>
        <authorList>
            <person name="Heylen K."/>
            <person name="Keltjens J."/>
        </authorList>
    </citation>
    <scope>NUCLEOTIDE SEQUENCE [LARGE SCALE GENOMIC DNA]</scope>
    <source>
        <strain evidence="11 12">LMG 9581</strain>
    </source>
</reference>
<comment type="similarity">
    <text evidence="1">Belongs to the RecJ family.</text>
</comment>
<evidence type="ECO:0000259" key="7">
    <source>
        <dbReference type="Pfam" id="PF01368"/>
    </source>
</evidence>
<evidence type="ECO:0000259" key="10">
    <source>
        <dbReference type="Pfam" id="PF17768"/>
    </source>
</evidence>
<dbReference type="Pfam" id="PF02272">
    <property type="entry name" value="DHHA1"/>
    <property type="match status" value="1"/>
</dbReference>
<dbReference type="InterPro" id="IPR041122">
    <property type="entry name" value="RecJ_OB"/>
</dbReference>
<evidence type="ECO:0000256" key="1">
    <source>
        <dbReference type="ARBA" id="ARBA00005915"/>
    </source>
</evidence>
<evidence type="ECO:0000313" key="11">
    <source>
        <dbReference type="EMBL" id="EKN64931.1"/>
    </source>
</evidence>
<dbReference type="Proteomes" id="UP000006315">
    <property type="component" value="Unassembled WGS sequence"/>
</dbReference>
<comment type="caution">
    <text evidence="11">The sequence shown here is derived from an EMBL/GenBank/DDBJ whole genome shotgun (WGS) entry which is preliminary data.</text>
</comment>
<gene>
    <name evidence="11" type="ORF">BAZO_12044</name>
</gene>
<evidence type="ECO:0000256" key="3">
    <source>
        <dbReference type="ARBA" id="ARBA00022722"/>
    </source>
</evidence>
<feature type="domain" description="RecJ OB" evidence="10">
    <location>
        <begin position="455"/>
        <end position="561"/>
    </location>
</feature>
<evidence type="ECO:0000256" key="2">
    <source>
        <dbReference type="ARBA" id="ARBA00019841"/>
    </source>
</evidence>
<dbReference type="GO" id="GO:0003676">
    <property type="term" value="F:nucleic acid binding"/>
    <property type="evidence" value="ECO:0007669"/>
    <property type="project" value="InterPro"/>
</dbReference>
<feature type="domain" description="Single-stranded-DNA-specific exonuclease RecJ C-terminal" evidence="9">
    <location>
        <begin position="568"/>
        <end position="772"/>
    </location>
</feature>
<dbReference type="InterPro" id="IPR001667">
    <property type="entry name" value="DDH_dom"/>
</dbReference>
<dbReference type="AlphaFoldDB" id="K6DVR6"/>
<dbReference type="Pfam" id="PF01368">
    <property type="entry name" value="DHH"/>
    <property type="match status" value="1"/>
</dbReference>
<dbReference type="PATRIC" id="fig|1131731.3.peg.2468"/>
<accession>K6DVR6</accession>
<dbReference type="SUPFAM" id="SSF64182">
    <property type="entry name" value="DHH phosphoesterases"/>
    <property type="match status" value="1"/>
</dbReference>
<dbReference type="InterPro" id="IPR003156">
    <property type="entry name" value="DHHA1_dom"/>
</dbReference>
<dbReference type="GO" id="GO:0008409">
    <property type="term" value="F:5'-3' exonuclease activity"/>
    <property type="evidence" value="ECO:0007669"/>
    <property type="project" value="InterPro"/>
</dbReference>
<dbReference type="STRING" id="1131731.BAZO_12044"/>
<evidence type="ECO:0000256" key="6">
    <source>
        <dbReference type="SAM" id="Coils"/>
    </source>
</evidence>
<evidence type="ECO:0000259" key="9">
    <source>
        <dbReference type="Pfam" id="PF10141"/>
    </source>
</evidence>
<dbReference type="InterPro" id="IPR004610">
    <property type="entry name" value="RecJ"/>
</dbReference>
<feature type="domain" description="DDH" evidence="7">
    <location>
        <begin position="82"/>
        <end position="226"/>
    </location>
</feature>
<organism evidence="11 12">
    <name type="scientific">Schinkia azotoformans LMG 9581</name>
    <dbReference type="NCBI Taxonomy" id="1131731"/>
    <lineage>
        <taxon>Bacteria</taxon>
        <taxon>Bacillati</taxon>
        <taxon>Bacillota</taxon>
        <taxon>Bacilli</taxon>
        <taxon>Bacillales</taxon>
        <taxon>Bacillaceae</taxon>
        <taxon>Calidifontibacillus/Schinkia group</taxon>
        <taxon>Schinkia</taxon>
    </lineage>
</organism>
<dbReference type="InterPro" id="IPR018779">
    <property type="entry name" value="RecJ_C"/>
</dbReference>
<dbReference type="InterPro" id="IPR051673">
    <property type="entry name" value="SSDNA_exonuclease_RecJ"/>
</dbReference>
<dbReference type="NCBIfam" id="TIGR00644">
    <property type="entry name" value="recJ"/>
    <property type="match status" value="1"/>
</dbReference>
<evidence type="ECO:0000259" key="8">
    <source>
        <dbReference type="Pfam" id="PF02272"/>
    </source>
</evidence>
<sequence>MLQSKSRWIIQDCDRILSEALSNELNISPLVANLLVNRGIVTAETANHFLNKDAANFHDPFLLDSMDIAIARIETAIENNEKILVYGDYDADGVSSTTVMVRALEEKGARVDFYIPNRFTEGYGPNEAAFRWAGNEGYTVIITVDTGISAIHPAKIAKELGIDLIITDHHEVSPELPEAFAIIHPRKPGGHYPFGELAGVGVAFKVAHALLGKLPKHLLEFAVIGTISDLVPLKDENRLIASLGLKAMQNTTNPGLRALLKIAGMEDKEINEETIGFAIGPRINAVGRLGSADPAVELLMTDSKEEAEMIAAEIDEINRDRQTLVNEITEAAIAEVEKHFPLEENKVLVIAKEGWNPGVIGIVASRLVEKFYRPAIVLSIDREKGVAKGSARSIEGFDLFENLSTCRDILPHFGGHAMAAGMILKLEDVEILRNRLNHLASEILTEEDFTPLMNVDIRCSLDDVSVATIEEMLQLAPFGVGNPKPLVCIEGVSLQQIRKIGSGMNHLKVIFEKDGQVLDAIGFGYGYLADEISPLSTVKVVGELSINEWNGFRKPQLMLKDAAVEEWQLFDFRGKKEIIKKQLQSSNRTQETMIAFREETIARLQLEDWKHQIVLVRDLNSIDHIRNNSKSLVILDLPYESKLLEDLLQQAMPERIYAVLDHKDEHFFSTLPTRDHFKWYYAFLLKQQPFDVKKYADALSKKKGWSKETIHFMTQVFFDLEFAKIENGLITLVENPAKRDFESSKTYNQKQELLKMEAELVYSSYQSLKEWFDRVIKTSCIVEEEVVI</sequence>
<dbReference type="GO" id="GO:0006281">
    <property type="term" value="P:DNA repair"/>
    <property type="evidence" value="ECO:0007669"/>
    <property type="project" value="InterPro"/>
</dbReference>
<proteinExistence type="inferred from homology"/>
<protein>
    <recommendedName>
        <fullName evidence="2">Single-stranded-DNA-specific exonuclease RecJ</fullName>
    </recommendedName>
</protein>
<dbReference type="Pfam" id="PF17768">
    <property type="entry name" value="RecJ_OB"/>
    <property type="match status" value="1"/>
</dbReference>
<keyword evidence="12" id="KW-1185">Reference proteome</keyword>
<evidence type="ECO:0000313" key="12">
    <source>
        <dbReference type="Proteomes" id="UP000006315"/>
    </source>
</evidence>
<dbReference type="Pfam" id="PF10141">
    <property type="entry name" value="ssDNA-exonuc_C"/>
    <property type="match status" value="1"/>
</dbReference>
<dbReference type="RefSeq" id="WP_003331768.1">
    <property type="nucleotide sequence ID" value="NZ_AJLR01000111.1"/>
</dbReference>
<feature type="coiled-coil region" evidence="6">
    <location>
        <begin position="300"/>
        <end position="327"/>
    </location>
</feature>
<dbReference type="Gene3D" id="3.90.1640.30">
    <property type="match status" value="1"/>
</dbReference>